<name>K4IIL6_PSYTT</name>
<dbReference type="EMBL" id="CP003879">
    <property type="protein sequence ID" value="AFU68926.1"/>
    <property type="molecule type" value="Genomic_DNA"/>
</dbReference>
<dbReference type="HOGENOM" id="CLU_1720852_0_0_10"/>
<organism evidence="1 2">
    <name type="scientific">Psychroflexus torquis (strain ATCC 700755 / CIP 106069 / ACAM 623)</name>
    <dbReference type="NCBI Taxonomy" id="313595"/>
    <lineage>
        <taxon>Bacteria</taxon>
        <taxon>Pseudomonadati</taxon>
        <taxon>Bacteroidota</taxon>
        <taxon>Flavobacteriia</taxon>
        <taxon>Flavobacteriales</taxon>
        <taxon>Flavobacteriaceae</taxon>
        <taxon>Psychroflexus</taxon>
    </lineage>
</organism>
<evidence type="ECO:0000313" key="1">
    <source>
        <dbReference type="EMBL" id="AFU68926.1"/>
    </source>
</evidence>
<protein>
    <submittedName>
        <fullName evidence="1">Uncharacterized protein</fullName>
    </submittedName>
</protein>
<dbReference type="KEGG" id="ptq:P700755_002135"/>
<proteinExistence type="predicted"/>
<sequence>MQKPLFYYQEFRLNMSCHIVQNQENQLCQLTPNKLPRLQLESYEDAKDIKPFFESKIAYPIEELRLFKYKRSINILIFSTPLKFNINFSFTEQDLISFLRIFIHRGAFFNFKNTNSTVYLELPTFIENAKENFFDFLIYEVFYFNIKTRFQI</sequence>
<reference evidence="1" key="1">
    <citation type="submission" date="2006-03" db="EMBL/GenBank/DDBJ databases">
        <authorList>
            <person name="Bowman J."/>
            <person name="Ferriera S."/>
            <person name="Johnson J."/>
            <person name="Kravitz S."/>
            <person name="Halpern A."/>
            <person name="Remington K."/>
            <person name="Beeson K."/>
            <person name="Tran B."/>
            <person name="Rogers Y.-H."/>
            <person name="Friedman R."/>
            <person name="Venter J.C."/>
        </authorList>
    </citation>
    <scope>NUCLEOTIDE SEQUENCE [LARGE SCALE GENOMIC DNA]</scope>
    <source>
        <strain evidence="1">ATCC 700755</strain>
    </source>
</reference>
<dbReference type="AlphaFoldDB" id="K4IIL6"/>
<evidence type="ECO:0000313" key="2">
    <source>
        <dbReference type="Proteomes" id="UP000008514"/>
    </source>
</evidence>
<accession>K4IIL6</accession>
<reference evidence="1" key="2">
    <citation type="submission" date="2012-09" db="EMBL/GenBank/DDBJ databases">
        <title>The complete sequence of Psychroflexus torquis an extreme psychrophile from sea-ice that is stimulated by light.</title>
        <authorList>
            <person name="Feng S."/>
            <person name="Powell S.M."/>
            <person name="Bowman J.P."/>
        </authorList>
    </citation>
    <scope>NUCLEOTIDE SEQUENCE [LARGE SCALE GENOMIC DNA]</scope>
    <source>
        <strain evidence="1">ATCC 700755</strain>
    </source>
</reference>
<keyword evidence="2" id="KW-1185">Reference proteome</keyword>
<gene>
    <name evidence="1" type="ordered locus">P700755_002135</name>
</gene>
<dbReference type="RefSeq" id="WP_015024505.1">
    <property type="nucleotide sequence ID" value="NC_018721.1"/>
</dbReference>
<dbReference type="Proteomes" id="UP000008514">
    <property type="component" value="Chromosome"/>
</dbReference>